<reference evidence="6" key="1">
    <citation type="submission" date="2017-09" db="EMBL/GenBank/DDBJ databases">
        <title>Depth-based differentiation of microbial function through sediment-hosted aquifers and enrichment of novel symbionts in the deep terrestrial subsurface.</title>
        <authorList>
            <person name="Probst A.J."/>
            <person name="Ladd B."/>
            <person name="Jarett J.K."/>
            <person name="Geller-Mcgrath D.E."/>
            <person name="Sieber C.M.K."/>
            <person name="Emerson J.B."/>
            <person name="Anantharaman K."/>
            <person name="Thomas B.C."/>
            <person name="Malmstrom R."/>
            <person name="Stieglmeier M."/>
            <person name="Klingl A."/>
            <person name="Woyke T."/>
            <person name="Ryan C.M."/>
            <person name="Banfield J.F."/>
        </authorList>
    </citation>
    <scope>NUCLEOTIDE SEQUENCE [LARGE SCALE GENOMIC DNA]</scope>
</reference>
<dbReference type="Proteomes" id="UP000229371">
    <property type="component" value="Unassembled WGS sequence"/>
</dbReference>
<comment type="caution">
    <text evidence="5">The sequence shown here is derived from an EMBL/GenBank/DDBJ whole genome shotgun (WGS) entry which is preliminary data.</text>
</comment>
<dbReference type="SMART" id="SM00418">
    <property type="entry name" value="HTH_ARSR"/>
    <property type="match status" value="1"/>
</dbReference>
<dbReference type="PROSITE" id="PS50987">
    <property type="entry name" value="HTH_ARSR_2"/>
    <property type="match status" value="1"/>
</dbReference>
<dbReference type="NCBIfam" id="NF033788">
    <property type="entry name" value="HTH_metalloreg"/>
    <property type="match status" value="1"/>
</dbReference>
<dbReference type="GO" id="GO:0003700">
    <property type="term" value="F:DNA-binding transcription factor activity"/>
    <property type="evidence" value="ECO:0007669"/>
    <property type="project" value="InterPro"/>
</dbReference>
<dbReference type="Gene3D" id="1.10.10.10">
    <property type="entry name" value="Winged helix-like DNA-binding domain superfamily/Winged helix DNA-binding domain"/>
    <property type="match status" value="1"/>
</dbReference>
<feature type="domain" description="HTH arsR-type" evidence="4">
    <location>
        <begin position="1"/>
        <end position="88"/>
    </location>
</feature>
<dbReference type="PRINTS" id="PR00778">
    <property type="entry name" value="HTHARSR"/>
</dbReference>
<dbReference type="CDD" id="cd00090">
    <property type="entry name" value="HTH_ARSR"/>
    <property type="match status" value="1"/>
</dbReference>
<dbReference type="InterPro" id="IPR051011">
    <property type="entry name" value="Metal_resp_trans_reg"/>
</dbReference>
<dbReference type="AlphaFoldDB" id="A0A2M7RNM2"/>
<gene>
    <name evidence="5" type="ORF">COY61_00780</name>
</gene>
<accession>A0A2M7RNM2</accession>
<dbReference type="InterPro" id="IPR001845">
    <property type="entry name" value="HTH_ArsR_DNA-bd_dom"/>
</dbReference>
<keyword evidence="3" id="KW-0804">Transcription</keyword>
<proteinExistence type="predicted"/>
<sequence>MEINQAEKILKALANRRRIKIIKYLADRSKASVTELSGFLKLSFKSTSKHMAVLKNADLVDTEQVSLVVYYSLVNPLNPLLKQLLFIV</sequence>
<protein>
    <submittedName>
        <fullName evidence="5">Transcriptional regulator</fullName>
    </submittedName>
</protein>
<dbReference type="PANTHER" id="PTHR43132:SF2">
    <property type="entry name" value="ARSENICAL RESISTANCE OPERON REPRESSOR ARSR-RELATED"/>
    <property type="match status" value="1"/>
</dbReference>
<evidence type="ECO:0000256" key="1">
    <source>
        <dbReference type="ARBA" id="ARBA00023015"/>
    </source>
</evidence>
<dbReference type="InterPro" id="IPR011991">
    <property type="entry name" value="ArsR-like_HTH"/>
</dbReference>
<evidence type="ECO:0000256" key="2">
    <source>
        <dbReference type="ARBA" id="ARBA00023125"/>
    </source>
</evidence>
<organism evidence="5 6">
    <name type="scientific">bacterium (Candidatus Gribaldobacteria) CG_4_10_14_0_8_um_filter_33_9</name>
    <dbReference type="NCBI Taxonomy" id="2014266"/>
    <lineage>
        <taxon>Bacteria</taxon>
        <taxon>Candidatus Gribaldobacteria</taxon>
    </lineage>
</organism>
<evidence type="ECO:0000256" key="3">
    <source>
        <dbReference type="ARBA" id="ARBA00023163"/>
    </source>
</evidence>
<evidence type="ECO:0000313" key="5">
    <source>
        <dbReference type="EMBL" id="PIZ01080.1"/>
    </source>
</evidence>
<evidence type="ECO:0000259" key="4">
    <source>
        <dbReference type="PROSITE" id="PS50987"/>
    </source>
</evidence>
<dbReference type="GO" id="GO:0003677">
    <property type="term" value="F:DNA binding"/>
    <property type="evidence" value="ECO:0007669"/>
    <property type="project" value="UniProtKB-KW"/>
</dbReference>
<dbReference type="InterPro" id="IPR036390">
    <property type="entry name" value="WH_DNA-bd_sf"/>
</dbReference>
<dbReference type="PANTHER" id="PTHR43132">
    <property type="entry name" value="ARSENICAL RESISTANCE OPERON REPRESSOR ARSR-RELATED"/>
    <property type="match status" value="1"/>
</dbReference>
<dbReference type="Pfam" id="PF01022">
    <property type="entry name" value="HTH_5"/>
    <property type="match status" value="1"/>
</dbReference>
<dbReference type="SUPFAM" id="SSF46785">
    <property type="entry name" value="Winged helix' DNA-binding domain"/>
    <property type="match status" value="1"/>
</dbReference>
<dbReference type="InterPro" id="IPR036388">
    <property type="entry name" value="WH-like_DNA-bd_sf"/>
</dbReference>
<evidence type="ECO:0000313" key="6">
    <source>
        <dbReference type="Proteomes" id="UP000229371"/>
    </source>
</evidence>
<name>A0A2M7RNM2_9BACT</name>
<keyword evidence="2" id="KW-0238">DNA-binding</keyword>
<keyword evidence="1" id="KW-0805">Transcription regulation</keyword>
<dbReference type="EMBL" id="PFMI01000021">
    <property type="protein sequence ID" value="PIZ01080.1"/>
    <property type="molecule type" value="Genomic_DNA"/>
</dbReference>